<dbReference type="Pfam" id="PF20236">
    <property type="entry name" value="DUF6593"/>
    <property type="match status" value="1"/>
</dbReference>
<sequence>MSFPFVTFTFNYNSSILNSVVVGPQARKFFQVMTDPADPRFTIFQDVETNAAAYIEWQAHPVVEIRGIIASQRVSQWLALAANQTSRTMAVKGRYYSWVPGGDSICMYSSGSPAEMFAKITRGDNTVKLEMTPQAIQAGLLEACVVSAFLLQCGRVID</sequence>
<dbReference type="OrthoDB" id="3191568at2759"/>
<comment type="caution">
    <text evidence="2">The sequence shown here is derived from an EMBL/GenBank/DDBJ whole genome shotgun (WGS) entry which is preliminary data.</text>
</comment>
<gene>
    <name evidence="2" type="ORF">BDZ94DRAFT_1192832</name>
</gene>
<name>A0A9P5Y718_9AGAR</name>
<dbReference type="Proteomes" id="UP000807353">
    <property type="component" value="Unassembled WGS sequence"/>
</dbReference>
<accession>A0A9P5Y718</accession>
<organism evidence="2 3">
    <name type="scientific">Collybia nuda</name>
    <dbReference type="NCBI Taxonomy" id="64659"/>
    <lineage>
        <taxon>Eukaryota</taxon>
        <taxon>Fungi</taxon>
        <taxon>Dikarya</taxon>
        <taxon>Basidiomycota</taxon>
        <taxon>Agaricomycotina</taxon>
        <taxon>Agaricomycetes</taxon>
        <taxon>Agaricomycetidae</taxon>
        <taxon>Agaricales</taxon>
        <taxon>Tricholomatineae</taxon>
        <taxon>Clitocybaceae</taxon>
        <taxon>Collybia</taxon>
    </lineage>
</organism>
<evidence type="ECO:0000313" key="3">
    <source>
        <dbReference type="Proteomes" id="UP000807353"/>
    </source>
</evidence>
<dbReference type="AlphaFoldDB" id="A0A9P5Y718"/>
<evidence type="ECO:0000313" key="2">
    <source>
        <dbReference type="EMBL" id="KAF9463453.1"/>
    </source>
</evidence>
<protein>
    <recommendedName>
        <fullName evidence="1">DUF6593 domain-containing protein</fullName>
    </recommendedName>
</protein>
<dbReference type="EMBL" id="MU150262">
    <property type="protein sequence ID" value="KAF9463453.1"/>
    <property type="molecule type" value="Genomic_DNA"/>
</dbReference>
<evidence type="ECO:0000259" key="1">
    <source>
        <dbReference type="Pfam" id="PF20236"/>
    </source>
</evidence>
<keyword evidence="3" id="KW-1185">Reference proteome</keyword>
<dbReference type="InterPro" id="IPR046528">
    <property type="entry name" value="DUF6593"/>
</dbReference>
<feature type="domain" description="DUF6593" evidence="1">
    <location>
        <begin position="15"/>
        <end position="152"/>
    </location>
</feature>
<reference evidence="2" key="1">
    <citation type="submission" date="2020-11" db="EMBL/GenBank/DDBJ databases">
        <authorList>
            <consortium name="DOE Joint Genome Institute"/>
            <person name="Ahrendt S."/>
            <person name="Riley R."/>
            <person name="Andreopoulos W."/>
            <person name="Labutti K."/>
            <person name="Pangilinan J."/>
            <person name="Ruiz-Duenas F.J."/>
            <person name="Barrasa J.M."/>
            <person name="Sanchez-Garcia M."/>
            <person name="Camarero S."/>
            <person name="Miyauchi S."/>
            <person name="Serrano A."/>
            <person name="Linde D."/>
            <person name="Babiker R."/>
            <person name="Drula E."/>
            <person name="Ayuso-Fernandez I."/>
            <person name="Pacheco R."/>
            <person name="Padilla G."/>
            <person name="Ferreira P."/>
            <person name="Barriuso J."/>
            <person name="Kellner H."/>
            <person name="Castanera R."/>
            <person name="Alfaro M."/>
            <person name="Ramirez L."/>
            <person name="Pisabarro A.G."/>
            <person name="Kuo A."/>
            <person name="Tritt A."/>
            <person name="Lipzen A."/>
            <person name="He G."/>
            <person name="Yan M."/>
            <person name="Ng V."/>
            <person name="Cullen D."/>
            <person name="Martin F."/>
            <person name="Rosso M.-N."/>
            <person name="Henrissat B."/>
            <person name="Hibbett D."/>
            <person name="Martinez A.T."/>
            <person name="Grigoriev I.V."/>
        </authorList>
    </citation>
    <scope>NUCLEOTIDE SEQUENCE</scope>
    <source>
        <strain evidence="2">CBS 247.69</strain>
    </source>
</reference>
<proteinExistence type="predicted"/>